<dbReference type="InterPro" id="IPR035906">
    <property type="entry name" value="MetI-like_sf"/>
</dbReference>
<dbReference type="InterPro" id="IPR000515">
    <property type="entry name" value="MetI-like"/>
</dbReference>
<dbReference type="RefSeq" id="WP_272903730.1">
    <property type="nucleotide sequence ID" value="NZ_JAUSVY010000001.1"/>
</dbReference>
<keyword evidence="11" id="KW-1185">Reference proteome</keyword>
<feature type="compositionally biased region" description="Basic and acidic residues" evidence="8">
    <location>
        <begin position="39"/>
        <end position="49"/>
    </location>
</feature>
<evidence type="ECO:0000256" key="7">
    <source>
        <dbReference type="RuleBase" id="RU363032"/>
    </source>
</evidence>
<evidence type="ECO:0000256" key="8">
    <source>
        <dbReference type="SAM" id="MobiDB-lite"/>
    </source>
</evidence>
<evidence type="ECO:0000256" key="4">
    <source>
        <dbReference type="ARBA" id="ARBA00022692"/>
    </source>
</evidence>
<feature type="transmembrane region" description="Helical" evidence="7">
    <location>
        <begin position="195"/>
        <end position="216"/>
    </location>
</feature>
<feature type="transmembrane region" description="Helical" evidence="7">
    <location>
        <begin position="135"/>
        <end position="157"/>
    </location>
</feature>
<evidence type="ECO:0000259" key="9">
    <source>
        <dbReference type="PROSITE" id="PS50928"/>
    </source>
</evidence>
<feature type="compositionally biased region" description="Low complexity" evidence="8">
    <location>
        <begin position="17"/>
        <end position="27"/>
    </location>
</feature>
<comment type="caution">
    <text evidence="10">The sequence shown here is derived from an EMBL/GenBank/DDBJ whole genome shotgun (WGS) entry which is preliminary data.</text>
</comment>
<keyword evidence="6 7" id="KW-0472">Membrane</keyword>
<dbReference type="PANTHER" id="PTHR30151:SF0">
    <property type="entry name" value="ABC TRANSPORTER PERMEASE PROTEIN MJ0413-RELATED"/>
    <property type="match status" value="1"/>
</dbReference>
<feature type="domain" description="ABC transmembrane type-1" evidence="9">
    <location>
        <begin position="131"/>
        <end position="311"/>
    </location>
</feature>
<feature type="transmembrane region" description="Helical" evidence="7">
    <location>
        <begin position="237"/>
        <end position="263"/>
    </location>
</feature>
<evidence type="ECO:0000256" key="6">
    <source>
        <dbReference type="ARBA" id="ARBA00023136"/>
    </source>
</evidence>
<protein>
    <submittedName>
        <fullName evidence="10">NitT/TauT family transport system permease protein</fullName>
    </submittedName>
</protein>
<name>A0ABU0L8J8_XANAG</name>
<dbReference type="SUPFAM" id="SSF161098">
    <property type="entry name" value="MetI-like"/>
    <property type="match status" value="1"/>
</dbReference>
<comment type="subcellular location">
    <subcellularLocation>
        <location evidence="1 7">Cell membrane</location>
        <topology evidence="1 7">Multi-pass membrane protein</topology>
    </subcellularLocation>
</comment>
<dbReference type="Pfam" id="PF00528">
    <property type="entry name" value="BPD_transp_1"/>
    <property type="match status" value="1"/>
</dbReference>
<sequence>MQDALKHKVAYAGPASVSVEPASAATPPAAPSPPRAHPGAREETRETRAGGRPPGIGAARTGLNAVTAWFQAKAYGLVVGTIGLALGLGLWQVLSVNKVNAFINFSNVPRPGLVFEAFVKQAFNPVFYVHIEVSVLRIAAGFLTAAVIGIALGTLMGRSKFGAALFAPYIEIMRPIPAVAWIPLAILMWPTDEASIAFITFLGALFPIVINTMQGVEQTPAVLVRAAKSLGASPLQIFWNVILPAALPSIVTGLAVGMGVSWFSLLAGEIISGQYGIGYFTWNAYSLVDYPDIIVGMLVTGALGTLSTALVRLAAHPFLKWQRRAR</sequence>
<gene>
    <name evidence="10" type="ORF">QOZ94_000203</name>
</gene>
<dbReference type="Gene3D" id="1.10.3720.10">
    <property type="entry name" value="MetI-like"/>
    <property type="match status" value="1"/>
</dbReference>
<dbReference type="CDD" id="cd06261">
    <property type="entry name" value="TM_PBP2"/>
    <property type="match status" value="1"/>
</dbReference>
<feature type="region of interest" description="Disordered" evidence="8">
    <location>
        <begin position="17"/>
        <end position="56"/>
    </location>
</feature>
<keyword evidence="3" id="KW-1003">Cell membrane</keyword>
<evidence type="ECO:0000256" key="5">
    <source>
        <dbReference type="ARBA" id="ARBA00022989"/>
    </source>
</evidence>
<evidence type="ECO:0000256" key="1">
    <source>
        <dbReference type="ARBA" id="ARBA00004651"/>
    </source>
</evidence>
<evidence type="ECO:0000313" key="10">
    <source>
        <dbReference type="EMBL" id="MDQ0503433.1"/>
    </source>
</evidence>
<dbReference type="EMBL" id="JAUSVY010000001">
    <property type="protein sequence ID" value="MDQ0503433.1"/>
    <property type="molecule type" value="Genomic_DNA"/>
</dbReference>
<comment type="similarity">
    <text evidence="7">Belongs to the binding-protein-dependent transport system permease family.</text>
</comment>
<reference evidence="10 11" key="1">
    <citation type="submission" date="2023-07" db="EMBL/GenBank/DDBJ databases">
        <title>Genomic Encyclopedia of Type Strains, Phase IV (KMG-IV): sequencing the most valuable type-strain genomes for metagenomic binning, comparative biology and taxonomic classification.</title>
        <authorList>
            <person name="Goeker M."/>
        </authorList>
    </citation>
    <scope>NUCLEOTIDE SEQUENCE [LARGE SCALE GENOMIC DNA]</scope>
    <source>
        <strain evidence="10 11">DSM 3770</strain>
    </source>
</reference>
<accession>A0ABU0L8J8</accession>
<dbReference type="Proteomes" id="UP001241747">
    <property type="component" value="Unassembled WGS sequence"/>
</dbReference>
<keyword evidence="4 7" id="KW-0812">Transmembrane</keyword>
<dbReference type="PROSITE" id="PS50928">
    <property type="entry name" value="ABC_TM1"/>
    <property type="match status" value="1"/>
</dbReference>
<keyword evidence="2 7" id="KW-0813">Transport</keyword>
<feature type="transmembrane region" description="Helical" evidence="7">
    <location>
        <begin position="169"/>
        <end position="189"/>
    </location>
</feature>
<dbReference type="PANTHER" id="PTHR30151">
    <property type="entry name" value="ALKANE SULFONATE ABC TRANSPORTER-RELATED, MEMBRANE SUBUNIT"/>
    <property type="match status" value="1"/>
</dbReference>
<keyword evidence="5 7" id="KW-1133">Transmembrane helix</keyword>
<evidence type="ECO:0000256" key="3">
    <source>
        <dbReference type="ARBA" id="ARBA00022475"/>
    </source>
</evidence>
<feature type="transmembrane region" description="Helical" evidence="7">
    <location>
        <begin position="74"/>
        <end position="94"/>
    </location>
</feature>
<evidence type="ECO:0000256" key="2">
    <source>
        <dbReference type="ARBA" id="ARBA00022448"/>
    </source>
</evidence>
<proteinExistence type="inferred from homology"/>
<evidence type="ECO:0000313" key="11">
    <source>
        <dbReference type="Proteomes" id="UP001241747"/>
    </source>
</evidence>
<organism evidence="10 11">
    <name type="scientific">Xanthobacter agilis</name>
    <dbReference type="NCBI Taxonomy" id="47492"/>
    <lineage>
        <taxon>Bacteria</taxon>
        <taxon>Pseudomonadati</taxon>
        <taxon>Pseudomonadota</taxon>
        <taxon>Alphaproteobacteria</taxon>
        <taxon>Hyphomicrobiales</taxon>
        <taxon>Xanthobacteraceae</taxon>
        <taxon>Xanthobacter</taxon>
    </lineage>
</organism>
<feature type="transmembrane region" description="Helical" evidence="7">
    <location>
        <begin position="293"/>
        <end position="315"/>
    </location>
</feature>